<evidence type="ECO:0000313" key="3">
    <source>
        <dbReference type="Proteomes" id="UP001314169"/>
    </source>
</evidence>
<dbReference type="EMBL" id="OY882876">
    <property type="protein sequence ID" value="CAK6440127.1"/>
    <property type="molecule type" value="Genomic_DNA"/>
</dbReference>
<feature type="compositionally biased region" description="Polar residues" evidence="1">
    <location>
        <begin position="94"/>
        <end position="103"/>
    </location>
</feature>
<gene>
    <name evidence="2" type="ORF">MPIPNATIZW_LOCUS8433</name>
</gene>
<dbReference type="Proteomes" id="UP001314169">
    <property type="component" value="Chromosome 19"/>
</dbReference>
<proteinExistence type="predicted"/>
<reference evidence="2" key="1">
    <citation type="submission" date="2023-12" db="EMBL/GenBank/DDBJ databases">
        <authorList>
            <person name="Brown T."/>
        </authorList>
    </citation>
    <scope>NUCLEOTIDE SEQUENCE</scope>
</reference>
<feature type="region of interest" description="Disordered" evidence="1">
    <location>
        <begin position="91"/>
        <end position="119"/>
    </location>
</feature>
<sequence>MYLYIYLYPNIYIYMQSELKHNRQSMAEQTIKRPVAEHGVNHSLGLACGVSQSVGRDLSRCHHLPSLRGPMARGWTGALLGGAPEEGWVKCIPASSTSRQQRASPSSDTSGGGDSHDLD</sequence>
<protein>
    <submittedName>
        <fullName evidence="2">Uncharacterized protein</fullName>
    </submittedName>
</protein>
<evidence type="ECO:0000313" key="2">
    <source>
        <dbReference type="EMBL" id="CAK6440127.1"/>
    </source>
</evidence>
<organism evidence="2 3">
    <name type="scientific">Pipistrellus nathusii</name>
    <name type="common">Nathusius' pipistrelle</name>
    <dbReference type="NCBI Taxonomy" id="59473"/>
    <lineage>
        <taxon>Eukaryota</taxon>
        <taxon>Metazoa</taxon>
        <taxon>Chordata</taxon>
        <taxon>Craniata</taxon>
        <taxon>Vertebrata</taxon>
        <taxon>Euteleostomi</taxon>
        <taxon>Mammalia</taxon>
        <taxon>Eutheria</taxon>
        <taxon>Laurasiatheria</taxon>
        <taxon>Chiroptera</taxon>
        <taxon>Yangochiroptera</taxon>
        <taxon>Vespertilionidae</taxon>
        <taxon>Pipistrellus</taxon>
    </lineage>
</organism>
<name>A0ABN9ZV88_PIPNA</name>
<accession>A0ABN9ZV88</accession>
<evidence type="ECO:0000256" key="1">
    <source>
        <dbReference type="SAM" id="MobiDB-lite"/>
    </source>
</evidence>
<keyword evidence="3" id="KW-1185">Reference proteome</keyword>